<organism evidence="5 7">
    <name type="scientific">Candidatus Cryosericum odellii</name>
    <dbReference type="NCBI Taxonomy" id="2290917"/>
    <lineage>
        <taxon>Bacteria</taxon>
        <taxon>Pseudomonadati</taxon>
        <taxon>Caldisericota/Cryosericota group</taxon>
        <taxon>Candidatus Cryosericota</taxon>
        <taxon>Candidatus Cryosericia</taxon>
        <taxon>Candidatus Cryosericales</taxon>
        <taxon>Candidatus Cryosericaceae</taxon>
        <taxon>Candidatus Cryosericum</taxon>
    </lineage>
</organism>
<dbReference type="Proteomes" id="UP000266260">
    <property type="component" value="Unassembled WGS sequence"/>
</dbReference>
<reference evidence="7 8" key="1">
    <citation type="submission" date="2018-09" db="EMBL/GenBank/DDBJ databases">
        <title>Discovery and Ecogenomic Context for Candidatus Cryosericales, a Global Caldiserica Order Active in Thawing Permafrost.</title>
        <authorList>
            <person name="Martinez M.A."/>
            <person name="Woodcroft B.J."/>
            <person name="Ignacio Espinoza J.C."/>
            <person name="Zayed A."/>
            <person name="Singleton C.M."/>
            <person name="Boyd J."/>
            <person name="Li Y.-F."/>
            <person name="Purvine S."/>
            <person name="Maughan H."/>
            <person name="Hodgkins S.B."/>
            <person name="Anderson D."/>
            <person name="Sederholm M."/>
            <person name="Temperton B."/>
            <person name="Saleska S.R."/>
            <person name="Tyson G.W."/>
            <person name="Rich V.I."/>
        </authorList>
    </citation>
    <scope>NUCLEOTIDE SEQUENCE [LARGE SCALE GENOMIC DNA]</scope>
    <source>
        <strain evidence="6 8">SMC5</strain>
        <strain evidence="5 7">SMC6</strain>
    </source>
</reference>
<dbReference type="Gene3D" id="3.90.400.10">
    <property type="entry name" value="Oligo-1,6-glucosidase, Domain 2"/>
    <property type="match status" value="1"/>
</dbReference>
<evidence type="ECO:0000313" key="6">
    <source>
        <dbReference type="EMBL" id="RIE14115.1"/>
    </source>
</evidence>
<evidence type="ECO:0000313" key="5">
    <source>
        <dbReference type="EMBL" id="RIE10722.1"/>
    </source>
</evidence>
<dbReference type="GO" id="GO:0004556">
    <property type="term" value="F:alpha-amylase activity"/>
    <property type="evidence" value="ECO:0007669"/>
    <property type="project" value="TreeGrafter"/>
</dbReference>
<dbReference type="FunFam" id="3.90.400.10:FF:000002">
    <property type="entry name" value="Sucrose isomerase"/>
    <property type="match status" value="1"/>
</dbReference>
<dbReference type="PANTHER" id="PTHR10357:SF179">
    <property type="entry name" value="NEUTRAL AND BASIC AMINO ACID TRANSPORT PROTEIN RBAT"/>
    <property type="match status" value="1"/>
</dbReference>
<keyword evidence="7" id="KW-1185">Reference proteome</keyword>
<dbReference type="Pfam" id="PF00128">
    <property type="entry name" value="Alpha-amylase"/>
    <property type="match status" value="1"/>
</dbReference>
<sequence>MIATDAQGQTWWKRGVIYHCYVRSFMDSNGDGIGDLPGLTSKLDVLRDGTPSSLGIEGLWLSPVYPSPNRDFGYDISDYLSIDPTYGTMEDFDRLVAGARARGIHLIMDLVVNHSSTEHAWFRQARTSRENPFHNYYLWSDGTNGKPPNNWGSSFGGSAWEWNEQTHEFYLHSFLKQQADLNWRNPRLREEIHDIMRFWMDRGVDGFRLDVANYYVKDAQLRDNAHEVVIAQPMPGNPSKTLFIPMSREVYDHTVDQPETHDALREMRGVIDEKPGHMMVGEITQRTQGQVLSYYGDGQDELNLVFNFFFFVRHFRAKDFRDIIQRTLDLLPEGAWPAWVLSSHDVVRAVSRYHLTPRMTKSMTGLFLTLKGTPFLYNGEELGLANTPLPRRLLQDPVGKRYWPLPVGRDGERTPMPWNATPDRGFTTGTPWLPAGAPDMSYSAEAADPTSVLSFTRQLSWFRSHHSALNAGDMSIIAGPSDTCLCFTRRSSAEHLTITINLSDQTVAIPRGSFTSDQIPLFTTEEQPSTNSLAPWEVRIAAAPA</sequence>
<comment type="caution">
    <text evidence="5">The sequence shown here is derived from an EMBL/GenBank/DDBJ whole genome shotgun (WGS) entry which is preliminary data.</text>
</comment>
<dbReference type="EMBL" id="QXIU01000058">
    <property type="protein sequence ID" value="RIE14115.1"/>
    <property type="molecule type" value="Genomic_DNA"/>
</dbReference>
<evidence type="ECO:0000313" key="8">
    <source>
        <dbReference type="Proteomes" id="UP000266489"/>
    </source>
</evidence>
<dbReference type="SMART" id="SM00642">
    <property type="entry name" value="Aamy"/>
    <property type="match status" value="1"/>
</dbReference>
<dbReference type="Gene3D" id="3.20.20.80">
    <property type="entry name" value="Glycosidases"/>
    <property type="match status" value="1"/>
</dbReference>
<dbReference type="GO" id="GO:0009313">
    <property type="term" value="P:oligosaccharide catabolic process"/>
    <property type="evidence" value="ECO:0007669"/>
    <property type="project" value="TreeGrafter"/>
</dbReference>
<dbReference type="RefSeq" id="WP_119119418.1">
    <property type="nucleotide sequence ID" value="NZ_QXIT01000015.1"/>
</dbReference>
<feature type="domain" description="Glycosyl hydrolase family 13 catalytic" evidence="4">
    <location>
        <begin position="19"/>
        <end position="413"/>
    </location>
</feature>
<evidence type="ECO:0000256" key="1">
    <source>
        <dbReference type="ARBA" id="ARBA00008061"/>
    </source>
</evidence>
<keyword evidence="3" id="KW-0326">Glycosidase</keyword>
<dbReference type="PANTHER" id="PTHR10357">
    <property type="entry name" value="ALPHA-AMYLASE FAMILY MEMBER"/>
    <property type="match status" value="1"/>
</dbReference>
<proteinExistence type="inferred from homology"/>
<accession>A0A398DG60</accession>
<dbReference type="AlphaFoldDB" id="A0A398D626"/>
<evidence type="ECO:0000313" key="7">
    <source>
        <dbReference type="Proteomes" id="UP000266260"/>
    </source>
</evidence>
<dbReference type="InterPro" id="IPR045857">
    <property type="entry name" value="O16G_dom_2"/>
</dbReference>
<dbReference type="SUPFAM" id="SSF51445">
    <property type="entry name" value="(Trans)glycosidases"/>
    <property type="match status" value="1"/>
</dbReference>
<gene>
    <name evidence="6" type="ORF">SMC5_02225</name>
    <name evidence="5" type="ORF">SMC6_00890</name>
</gene>
<dbReference type="OrthoDB" id="9805159at2"/>
<dbReference type="InterPro" id="IPR017853">
    <property type="entry name" value="GH"/>
</dbReference>
<dbReference type="InterPro" id="IPR006047">
    <property type="entry name" value="GH13_cat_dom"/>
</dbReference>
<dbReference type="Proteomes" id="UP000266489">
    <property type="component" value="Unassembled WGS sequence"/>
</dbReference>
<name>A0A398D626_9BACT</name>
<keyword evidence="2" id="KW-0378">Hydrolase</keyword>
<accession>A0A398D626</accession>
<protein>
    <submittedName>
        <fullName evidence="5">Alpha-glucosidase</fullName>
    </submittedName>
</protein>
<dbReference type="CDD" id="cd11333">
    <property type="entry name" value="AmyAc_SI_OligoGlu_DGase"/>
    <property type="match status" value="1"/>
</dbReference>
<evidence type="ECO:0000256" key="3">
    <source>
        <dbReference type="ARBA" id="ARBA00023295"/>
    </source>
</evidence>
<comment type="similarity">
    <text evidence="1">Belongs to the glycosyl hydrolase 13 family.</text>
</comment>
<dbReference type="EMBL" id="QXIT01000015">
    <property type="protein sequence ID" value="RIE10722.1"/>
    <property type="molecule type" value="Genomic_DNA"/>
</dbReference>
<evidence type="ECO:0000259" key="4">
    <source>
        <dbReference type="SMART" id="SM00642"/>
    </source>
</evidence>
<evidence type="ECO:0000256" key="2">
    <source>
        <dbReference type="ARBA" id="ARBA00022801"/>
    </source>
</evidence>